<feature type="chain" id="PRO_5015698359" description="YHS domain-containing protein" evidence="1">
    <location>
        <begin position="23"/>
        <end position="153"/>
    </location>
</feature>
<name>A0A2S8FZD4_9BACT</name>
<reference evidence="2 3" key="1">
    <citation type="submission" date="2018-02" db="EMBL/GenBank/DDBJ databases">
        <title>Comparative genomes isolates from brazilian mangrove.</title>
        <authorList>
            <person name="Araujo J.E."/>
            <person name="Taketani R.G."/>
            <person name="Silva M.C.P."/>
            <person name="Loureco M.V."/>
            <person name="Andreote F.D."/>
        </authorList>
    </citation>
    <scope>NUCLEOTIDE SEQUENCE [LARGE SCALE GENOMIC DNA]</scope>
    <source>
        <strain evidence="2 3">Hex-1 MGV</strain>
    </source>
</reference>
<evidence type="ECO:0000256" key="1">
    <source>
        <dbReference type="SAM" id="SignalP"/>
    </source>
</evidence>
<dbReference type="AlphaFoldDB" id="A0A2S8FZD4"/>
<gene>
    <name evidence="2" type="ORF">C5Y83_05665</name>
</gene>
<evidence type="ECO:0008006" key="4">
    <source>
        <dbReference type="Google" id="ProtNLM"/>
    </source>
</evidence>
<protein>
    <recommendedName>
        <fullName evidence="4">YHS domain-containing protein</fullName>
    </recommendedName>
</protein>
<dbReference type="EMBL" id="PUHY01000005">
    <property type="protein sequence ID" value="PQO37430.1"/>
    <property type="molecule type" value="Genomic_DNA"/>
</dbReference>
<accession>A0A2S8FZD4</accession>
<evidence type="ECO:0000313" key="3">
    <source>
        <dbReference type="Proteomes" id="UP000238322"/>
    </source>
</evidence>
<dbReference type="RefSeq" id="WP_105328679.1">
    <property type="nucleotide sequence ID" value="NZ_PUHY01000005.1"/>
</dbReference>
<organism evidence="2 3">
    <name type="scientific">Blastopirellula marina</name>
    <dbReference type="NCBI Taxonomy" id="124"/>
    <lineage>
        <taxon>Bacteria</taxon>
        <taxon>Pseudomonadati</taxon>
        <taxon>Planctomycetota</taxon>
        <taxon>Planctomycetia</taxon>
        <taxon>Pirellulales</taxon>
        <taxon>Pirellulaceae</taxon>
        <taxon>Blastopirellula</taxon>
    </lineage>
</organism>
<feature type="signal peptide" evidence="1">
    <location>
        <begin position="1"/>
        <end position="22"/>
    </location>
</feature>
<evidence type="ECO:0000313" key="2">
    <source>
        <dbReference type="EMBL" id="PQO37430.1"/>
    </source>
</evidence>
<proteinExistence type="predicted"/>
<keyword evidence="1" id="KW-0732">Signal</keyword>
<dbReference type="Proteomes" id="UP000238322">
    <property type="component" value="Unassembled WGS sequence"/>
</dbReference>
<sequence length="153" mass="16567">MKARFLLSGVALLAVMALTVVAAEIDLTDVKCVMNPKAPAKAEKSVDYKGGEVFFCCDNCPKAFAKKIEGKDKLVMAKANQQLVATEQAKQAKCPFTGGPLKTELTVNGAKIQFCCNNCKGKAEKLEGDEQLTKLFGEEAWEKAEFEVADAKK</sequence>
<dbReference type="OrthoDB" id="9815497at2"/>
<comment type="caution">
    <text evidence="2">The sequence shown here is derived from an EMBL/GenBank/DDBJ whole genome shotgun (WGS) entry which is preliminary data.</text>
</comment>